<dbReference type="CDD" id="cd05687">
    <property type="entry name" value="S1_RPS1_repeat_ec1_hs1"/>
    <property type="match status" value="1"/>
</dbReference>
<dbReference type="NCBIfam" id="NF005208">
    <property type="entry name" value="PRK06676.1"/>
    <property type="match status" value="1"/>
</dbReference>
<evidence type="ECO:0000256" key="6">
    <source>
        <dbReference type="PIRNR" id="PIRNR002111"/>
    </source>
</evidence>
<evidence type="ECO:0000256" key="5">
    <source>
        <dbReference type="ARBA" id="ARBA00023274"/>
    </source>
</evidence>
<name>A0ABV4AH47_9GAMM</name>
<keyword evidence="3 6" id="KW-0694">RNA-binding</keyword>
<dbReference type="InterPro" id="IPR012340">
    <property type="entry name" value="NA-bd_OB-fold"/>
</dbReference>
<dbReference type="SUPFAM" id="SSF50249">
    <property type="entry name" value="Nucleic acid-binding proteins"/>
    <property type="match status" value="6"/>
</dbReference>
<feature type="domain" description="S1 motif" evidence="7">
    <location>
        <begin position="105"/>
        <end position="171"/>
    </location>
</feature>
<dbReference type="GO" id="GO:0005840">
    <property type="term" value="C:ribosome"/>
    <property type="evidence" value="ECO:0007669"/>
    <property type="project" value="UniProtKB-KW"/>
</dbReference>
<protein>
    <recommendedName>
        <fullName evidence="6">30S ribosomal protein S1</fullName>
    </recommendedName>
</protein>
<comment type="function">
    <text evidence="6">Binds mRNA; thus facilitating recognition of the initiation point. It is needed to translate mRNA with a short Shine-Dalgarno (SD) purine-rich sequence.</text>
</comment>
<dbReference type="PRINTS" id="PR00681">
    <property type="entry name" value="RIBOSOMALS1"/>
</dbReference>
<dbReference type="InterPro" id="IPR003029">
    <property type="entry name" value="S1_domain"/>
</dbReference>
<dbReference type="EMBL" id="JBGCUO010000001">
    <property type="protein sequence ID" value="MEY1662159.1"/>
    <property type="molecule type" value="Genomic_DNA"/>
</dbReference>
<feature type="domain" description="S1 motif" evidence="7">
    <location>
        <begin position="364"/>
        <end position="434"/>
    </location>
</feature>
<evidence type="ECO:0000256" key="3">
    <source>
        <dbReference type="ARBA" id="ARBA00022884"/>
    </source>
</evidence>
<dbReference type="SMART" id="SM00316">
    <property type="entry name" value="S1"/>
    <property type="match status" value="6"/>
</dbReference>
<dbReference type="CDD" id="cd05689">
    <property type="entry name" value="S1_RPS1_repeat_ec4"/>
    <property type="match status" value="1"/>
</dbReference>
<accession>A0ABV4AH47</accession>
<dbReference type="InterPro" id="IPR035104">
    <property type="entry name" value="Ribosomal_protein_S1-like"/>
</dbReference>
<evidence type="ECO:0000256" key="1">
    <source>
        <dbReference type="ARBA" id="ARBA00006767"/>
    </source>
</evidence>
<comment type="caution">
    <text evidence="8">The sequence shown here is derived from an EMBL/GenBank/DDBJ whole genome shotgun (WGS) entry which is preliminary data.</text>
</comment>
<keyword evidence="5 6" id="KW-0687">Ribonucleoprotein</keyword>
<keyword evidence="4 6" id="KW-0689">Ribosomal protein</keyword>
<dbReference type="CDD" id="cd05688">
    <property type="entry name" value="S1_RPS1_repeat_ec3"/>
    <property type="match status" value="1"/>
</dbReference>
<dbReference type="NCBIfam" id="NF004951">
    <property type="entry name" value="PRK06299.1-1"/>
    <property type="match status" value="1"/>
</dbReference>
<proteinExistence type="inferred from homology"/>
<dbReference type="InterPro" id="IPR000110">
    <property type="entry name" value="Ribosomal_bS1"/>
</dbReference>
<keyword evidence="2" id="KW-0677">Repeat</keyword>
<dbReference type="PANTHER" id="PTHR10724:SF7">
    <property type="entry name" value="SMALL RIBOSOMAL SUBUNIT PROTEIN BS1C"/>
    <property type="match status" value="1"/>
</dbReference>
<feature type="domain" description="S1 motif" evidence="7">
    <location>
        <begin position="451"/>
        <end position="520"/>
    </location>
</feature>
<comment type="similarity">
    <text evidence="1 6">Belongs to the bacterial ribosomal protein bS1 family.</text>
</comment>
<dbReference type="Proteomes" id="UP001562065">
    <property type="component" value="Unassembled WGS sequence"/>
</dbReference>
<gene>
    <name evidence="8" type="primary">rpsA</name>
    <name evidence="8" type="ORF">AB5I84_08370</name>
</gene>
<keyword evidence="9" id="KW-1185">Reference proteome</keyword>
<feature type="domain" description="S1 motif" evidence="7">
    <location>
        <begin position="192"/>
        <end position="260"/>
    </location>
</feature>
<dbReference type="InterPro" id="IPR050437">
    <property type="entry name" value="Ribos_protein_bS1-like"/>
</dbReference>
<evidence type="ECO:0000259" key="7">
    <source>
        <dbReference type="PROSITE" id="PS50126"/>
    </source>
</evidence>
<evidence type="ECO:0000313" key="8">
    <source>
        <dbReference type="EMBL" id="MEY1662159.1"/>
    </source>
</evidence>
<evidence type="ECO:0000256" key="2">
    <source>
        <dbReference type="ARBA" id="ARBA00022737"/>
    </source>
</evidence>
<dbReference type="Pfam" id="PF00575">
    <property type="entry name" value="S1"/>
    <property type="match status" value="6"/>
</dbReference>
<reference evidence="8 9" key="1">
    <citation type="submission" date="2024-07" db="EMBL/GenBank/DDBJ databases">
        <authorList>
            <person name="Ren Q."/>
        </authorList>
    </citation>
    <scope>NUCLEOTIDE SEQUENCE [LARGE SCALE GENOMIC DNA]</scope>
    <source>
        <strain evidence="8 9">REN37</strain>
    </source>
</reference>
<dbReference type="PROSITE" id="PS50126">
    <property type="entry name" value="S1"/>
    <property type="match status" value="6"/>
</dbReference>
<feature type="domain" description="S1 motif" evidence="7">
    <location>
        <begin position="277"/>
        <end position="347"/>
    </location>
</feature>
<dbReference type="CDD" id="cd05691">
    <property type="entry name" value="S1_RPS1_repeat_ec6"/>
    <property type="match status" value="1"/>
</dbReference>
<feature type="domain" description="S1 motif" evidence="7">
    <location>
        <begin position="21"/>
        <end position="87"/>
    </location>
</feature>
<evidence type="ECO:0000313" key="9">
    <source>
        <dbReference type="Proteomes" id="UP001562065"/>
    </source>
</evidence>
<sequence length="558" mass="61603">MSESFAELFEASLQDLDVARGSIITGTIVAIDSDWITVNAGLKSEGIIPREEFLNESGELEVAVGDEVEVAVDAIDDGMGFTRLSREKAKRAEIWTDLEAAFEKDEIIKGQISGKVKGGFTVDIGLIRAFLPGSLVDIRPVRDVAHLEGKDLDFKVIKLDPKRNNVVVSRRAVMEAEHSAEREQLLESLQEGMEVKGIVKNLTDYGAFVDLGGIDGLLHITDMAWKRIKHPSEIVEVGQEIDVKVLKFDREKMRVSLGLKQLGEDPWHDIVGKYPEGARVKAKVTNLTDYGCFAEIEEGVEGLVHVSEMDWTNKNIHPSKVVSIGDEVEVMILDIDQERRRISLGIKQCLSNPWEAFETNFNKGDRISGKIKSITDFGIFIGLDGGIDGLVHLSDISWEETGEEAVRKFAKGDELDTVILSVDAERERISLGIKQLTDDPFAQYVSANEKNSIVKGVVKSVDAKAAVIELADNVEGVLKASEISRDRIEDASQVLKVGEEVEAKITTVDRKNRVITLSIRAKDLADEREALDDLSSRQDVAPKTIGDLIKAQMEGNDQ</sequence>
<dbReference type="PIRSF" id="PIRSF002111">
    <property type="entry name" value="RpsA"/>
    <property type="match status" value="1"/>
</dbReference>
<dbReference type="RefSeq" id="WP_369455400.1">
    <property type="nucleotide sequence ID" value="NZ_JBGCUO010000001.1"/>
</dbReference>
<organism evidence="8 9">
    <name type="scientific">Isoalcanivorax beigongshangi</name>
    <dbReference type="NCBI Taxonomy" id="3238810"/>
    <lineage>
        <taxon>Bacteria</taxon>
        <taxon>Pseudomonadati</taxon>
        <taxon>Pseudomonadota</taxon>
        <taxon>Gammaproteobacteria</taxon>
        <taxon>Oceanospirillales</taxon>
        <taxon>Alcanivoracaceae</taxon>
        <taxon>Isoalcanivorax</taxon>
    </lineage>
</organism>
<dbReference type="NCBIfam" id="TIGR00717">
    <property type="entry name" value="rpsA"/>
    <property type="match status" value="1"/>
</dbReference>
<dbReference type="PANTHER" id="PTHR10724">
    <property type="entry name" value="30S RIBOSOMAL PROTEIN S1"/>
    <property type="match status" value="1"/>
</dbReference>
<dbReference type="NCBIfam" id="NF004954">
    <property type="entry name" value="PRK06299.1-4"/>
    <property type="match status" value="1"/>
</dbReference>
<dbReference type="Gene3D" id="2.40.50.140">
    <property type="entry name" value="Nucleic acid-binding proteins"/>
    <property type="match status" value="6"/>
</dbReference>
<dbReference type="CDD" id="cd04465">
    <property type="entry name" value="S1_RPS1_repeat_ec2_hs2"/>
    <property type="match status" value="1"/>
</dbReference>
<dbReference type="NCBIfam" id="NF004952">
    <property type="entry name" value="PRK06299.1-2"/>
    <property type="match status" value="1"/>
</dbReference>
<evidence type="ECO:0000256" key="4">
    <source>
        <dbReference type="ARBA" id="ARBA00022980"/>
    </source>
</evidence>